<keyword evidence="7 9" id="KW-0720">Serine protease</keyword>
<evidence type="ECO:0000256" key="11">
    <source>
        <dbReference type="SAM" id="SignalP"/>
    </source>
</evidence>
<dbReference type="EC" id="3.4.21.10" evidence="3"/>
<gene>
    <name evidence="14" type="primary">LOC113427774</name>
</gene>
<protein>
    <recommendedName>
        <fullName evidence="4">Acrosin</fullName>
        <ecNumber evidence="3">3.4.21.10</ecNumber>
    </recommendedName>
</protein>
<dbReference type="InterPro" id="IPR043504">
    <property type="entry name" value="Peptidase_S1_PA_chymotrypsin"/>
</dbReference>
<keyword evidence="5 9" id="KW-0645">Protease</keyword>
<dbReference type="PANTHER" id="PTHR24252:SF8">
    <property type="entry name" value="ACROSIN"/>
    <property type="match status" value="1"/>
</dbReference>
<evidence type="ECO:0000256" key="1">
    <source>
        <dbReference type="ARBA" id="ARBA00001656"/>
    </source>
</evidence>
<dbReference type="SMART" id="SM00020">
    <property type="entry name" value="Tryp_SPc"/>
    <property type="match status" value="1"/>
</dbReference>
<feature type="region of interest" description="Disordered" evidence="10">
    <location>
        <begin position="311"/>
        <end position="343"/>
    </location>
</feature>
<dbReference type="PROSITE" id="PS00135">
    <property type="entry name" value="TRYPSIN_SER"/>
    <property type="match status" value="1"/>
</dbReference>
<dbReference type="Gene3D" id="2.40.10.10">
    <property type="entry name" value="Trypsin-like serine proteases"/>
    <property type="match status" value="2"/>
</dbReference>
<keyword evidence="13" id="KW-1185">Reference proteome</keyword>
<dbReference type="KEGG" id="nss:113427774"/>
<dbReference type="CDD" id="cd00190">
    <property type="entry name" value="Tryp_SPc"/>
    <property type="match status" value="1"/>
</dbReference>
<name>A0A6J1VSK0_9SAUR</name>
<keyword evidence="8" id="KW-1015">Disulfide bond</keyword>
<evidence type="ECO:0000259" key="12">
    <source>
        <dbReference type="PROSITE" id="PS50240"/>
    </source>
</evidence>
<dbReference type="PRINTS" id="PR00722">
    <property type="entry name" value="CHYMOTRYPSIN"/>
</dbReference>
<keyword evidence="6 9" id="KW-0378">Hydrolase</keyword>
<evidence type="ECO:0000256" key="4">
    <source>
        <dbReference type="ARBA" id="ARBA00017161"/>
    </source>
</evidence>
<dbReference type="PANTHER" id="PTHR24252">
    <property type="entry name" value="ACROSIN-RELATED"/>
    <property type="match status" value="1"/>
</dbReference>
<evidence type="ECO:0000313" key="14">
    <source>
        <dbReference type="RefSeq" id="XP_026546092.1"/>
    </source>
</evidence>
<dbReference type="InterPro" id="IPR001254">
    <property type="entry name" value="Trypsin_dom"/>
</dbReference>
<comment type="catalytic activity">
    <reaction evidence="1">
        <text>Preferential cleavage: Arg-|-Xaa, Lys-|-Xaa.</text>
        <dbReference type="EC" id="3.4.21.10"/>
    </reaction>
</comment>
<dbReference type="GO" id="GO:0005576">
    <property type="term" value="C:extracellular region"/>
    <property type="evidence" value="ECO:0007669"/>
    <property type="project" value="UniProtKB-ARBA"/>
</dbReference>
<dbReference type="GeneID" id="113427774"/>
<proteinExistence type="inferred from homology"/>
<evidence type="ECO:0000256" key="8">
    <source>
        <dbReference type="ARBA" id="ARBA00023157"/>
    </source>
</evidence>
<dbReference type="GO" id="GO:0007340">
    <property type="term" value="P:acrosome reaction"/>
    <property type="evidence" value="ECO:0007669"/>
    <property type="project" value="TreeGrafter"/>
</dbReference>
<dbReference type="InterPro" id="IPR018114">
    <property type="entry name" value="TRYPSIN_HIS"/>
</dbReference>
<evidence type="ECO:0000256" key="5">
    <source>
        <dbReference type="ARBA" id="ARBA00022670"/>
    </source>
</evidence>
<evidence type="ECO:0000313" key="13">
    <source>
        <dbReference type="Proteomes" id="UP000504612"/>
    </source>
</evidence>
<sequence length="481" mass="53756">MLVPQQVWLFWSCLLNVSRSITLQHLGPQRKPRELQTSLTTDVHPVHGSDICGRRPLASSHSSNLRIVGGIDTLPGTWPWIVSIQIPTMTGFRHTCGGSLISPRWVITAAHCFLNKRYLEHWKLVFGAAQLSRPGPDVQERTIKNLVEHQHYRSSTYFNDVALMELSHPINCSDYIQPACLPDMNVEISSLTRCYVSGWGVTDVSKPKVTSDILQEAKVNLIPITTCNSTAWYDKKIHYNNLCAGHEEGGIDTCQGDSGGPLMCREHRSERFWLVGVTSWGAGCARAMRPGIYSSMQHFLKWVKDVTKENFSKAPRPPKTRPPTKPLNQLWQPTAPSNANQQLESWVQPRPKPTMSPPRPPSANEIQQFENWAAAQTRPNPVPMGFTEWAELEPRLGSSLPASPQNQAHRNALARIWCTTASGVGQCGYNQDKTSLLWWILSKLEHGQASSSNHCPSSVADMVSPNDTLELPLVLEMEQVP</sequence>
<organism evidence="13 14">
    <name type="scientific">Notechis scutatus</name>
    <name type="common">mainland tiger snake</name>
    <dbReference type="NCBI Taxonomy" id="8663"/>
    <lineage>
        <taxon>Eukaryota</taxon>
        <taxon>Metazoa</taxon>
        <taxon>Chordata</taxon>
        <taxon>Craniata</taxon>
        <taxon>Vertebrata</taxon>
        <taxon>Euteleostomi</taxon>
        <taxon>Lepidosauria</taxon>
        <taxon>Squamata</taxon>
        <taxon>Bifurcata</taxon>
        <taxon>Unidentata</taxon>
        <taxon>Episquamata</taxon>
        <taxon>Toxicofera</taxon>
        <taxon>Serpentes</taxon>
        <taxon>Colubroidea</taxon>
        <taxon>Elapidae</taxon>
        <taxon>Hydrophiinae</taxon>
        <taxon>Notechis</taxon>
    </lineage>
</organism>
<dbReference type="SUPFAM" id="SSF50494">
    <property type="entry name" value="Trypsin-like serine proteases"/>
    <property type="match status" value="1"/>
</dbReference>
<feature type="chain" id="PRO_5026905051" description="Acrosin" evidence="11">
    <location>
        <begin position="21"/>
        <end position="481"/>
    </location>
</feature>
<dbReference type="AlphaFoldDB" id="A0A6J1VSK0"/>
<evidence type="ECO:0000256" key="7">
    <source>
        <dbReference type="ARBA" id="ARBA00022825"/>
    </source>
</evidence>
<dbReference type="FunFam" id="2.40.10.10:FF:000003">
    <property type="entry name" value="Transmembrane serine protease 3"/>
    <property type="match status" value="1"/>
</dbReference>
<dbReference type="Pfam" id="PF00089">
    <property type="entry name" value="Trypsin"/>
    <property type="match status" value="1"/>
</dbReference>
<dbReference type="InterPro" id="IPR001314">
    <property type="entry name" value="Peptidase_S1A"/>
</dbReference>
<evidence type="ECO:0000256" key="2">
    <source>
        <dbReference type="ARBA" id="ARBA00009228"/>
    </source>
</evidence>
<dbReference type="Proteomes" id="UP000504612">
    <property type="component" value="Unplaced"/>
</dbReference>
<keyword evidence="11" id="KW-0732">Signal</keyword>
<feature type="signal peptide" evidence="11">
    <location>
        <begin position="1"/>
        <end position="20"/>
    </location>
</feature>
<evidence type="ECO:0000256" key="10">
    <source>
        <dbReference type="SAM" id="MobiDB-lite"/>
    </source>
</evidence>
<dbReference type="InterPro" id="IPR009003">
    <property type="entry name" value="Peptidase_S1_PA"/>
</dbReference>
<reference evidence="14" key="1">
    <citation type="submission" date="2025-08" db="UniProtKB">
        <authorList>
            <consortium name="RefSeq"/>
        </authorList>
    </citation>
    <scope>IDENTIFICATION</scope>
</reference>
<dbReference type="PROSITE" id="PS00134">
    <property type="entry name" value="TRYPSIN_HIS"/>
    <property type="match status" value="1"/>
</dbReference>
<evidence type="ECO:0000256" key="9">
    <source>
        <dbReference type="RuleBase" id="RU363034"/>
    </source>
</evidence>
<evidence type="ECO:0000256" key="3">
    <source>
        <dbReference type="ARBA" id="ARBA00012050"/>
    </source>
</evidence>
<evidence type="ECO:0000256" key="6">
    <source>
        <dbReference type="ARBA" id="ARBA00022801"/>
    </source>
</evidence>
<comment type="similarity">
    <text evidence="2">Belongs to the peptidase S1 family. Snake venom subfamily.</text>
</comment>
<dbReference type="RefSeq" id="XP_026546092.1">
    <property type="nucleotide sequence ID" value="XM_026690307.1"/>
</dbReference>
<dbReference type="GO" id="GO:0006508">
    <property type="term" value="P:proteolysis"/>
    <property type="evidence" value="ECO:0007669"/>
    <property type="project" value="UniProtKB-KW"/>
</dbReference>
<feature type="compositionally biased region" description="Pro residues" evidence="10">
    <location>
        <begin position="315"/>
        <end position="325"/>
    </location>
</feature>
<dbReference type="PROSITE" id="PS50240">
    <property type="entry name" value="TRYPSIN_DOM"/>
    <property type="match status" value="1"/>
</dbReference>
<feature type="compositionally biased region" description="Polar residues" evidence="10">
    <location>
        <begin position="327"/>
        <end position="343"/>
    </location>
</feature>
<dbReference type="GO" id="GO:0035821">
    <property type="term" value="P:modulation of process of another organism"/>
    <property type="evidence" value="ECO:0007669"/>
    <property type="project" value="UniProtKB-ARBA"/>
</dbReference>
<dbReference type="InterPro" id="IPR033116">
    <property type="entry name" value="TRYPSIN_SER"/>
</dbReference>
<dbReference type="GO" id="GO:0004252">
    <property type="term" value="F:serine-type endopeptidase activity"/>
    <property type="evidence" value="ECO:0007669"/>
    <property type="project" value="InterPro"/>
</dbReference>
<accession>A0A6J1VSK0</accession>
<feature type="domain" description="Peptidase S1" evidence="12">
    <location>
        <begin position="67"/>
        <end position="308"/>
    </location>
</feature>